<dbReference type="STRING" id="284590.Q6CPX8"/>
<dbReference type="Proteomes" id="UP000000598">
    <property type="component" value="Chromosome E"/>
</dbReference>
<dbReference type="AlphaFoldDB" id="Q6CPX8"/>
<accession>Q6CPX8</accession>
<dbReference type="PaxDb" id="284590-Q6CPX8"/>
<dbReference type="InterPro" id="IPR036412">
    <property type="entry name" value="HAD-like_sf"/>
</dbReference>
<dbReference type="InterPro" id="IPR013954">
    <property type="entry name" value="PNK3P"/>
</dbReference>
<dbReference type="InterPro" id="IPR006551">
    <property type="entry name" value="Polynucleotide_phosphatase"/>
</dbReference>
<dbReference type="PANTHER" id="PTHR12083">
    <property type="entry name" value="BIFUNCTIONAL POLYNUCLEOTIDE PHOSPHATASE/KINASE"/>
    <property type="match status" value="1"/>
</dbReference>
<dbReference type="EMBL" id="CR382125">
    <property type="protein sequence ID" value="CAG99098.1"/>
    <property type="molecule type" value="Genomic_DNA"/>
</dbReference>
<dbReference type="Pfam" id="PF08645">
    <property type="entry name" value="PNK3P"/>
    <property type="match status" value="1"/>
</dbReference>
<evidence type="ECO:0000313" key="2">
    <source>
        <dbReference type="Proteomes" id="UP000000598"/>
    </source>
</evidence>
<dbReference type="HOGENOM" id="CLU_014938_0_0_1"/>
<reference evidence="1 2" key="1">
    <citation type="journal article" date="2004" name="Nature">
        <title>Genome evolution in yeasts.</title>
        <authorList>
            <consortium name="Genolevures"/>
            <person name="Dujon B."/>
            <person name="Sherman D."/>
            <person name="Fischer G."/>
            <person name="Durrens P."/>
            <person name="Casaregola S."/>
            <person name="Lafontaine I."/>
            <person name="de Montigny J."/>
            <person name="Marck C."/>
            <person name="Neuveglise C."/>
            <person name="Talla E."/>
            <person name="Goffard N."/>
            <person name="Frangeul L."/>
            <person name="Aigle M."/>
            <person name="Anthouard V."/>
            <person name="Babour A."/>
            <person name="Barbe V."/>
            <person name="Barnay S."/>
            <person name="Blanchin S."/>
            <person name="Beckerich J.M."/>
            <person name="Beyne E."/>
            <person name="Bleykasten C."/>
            <person name="Boisrame A."/>
            <person name="Boyer J."/>
            <person name="Cattolico L."/>
            <person name="Confanioleri F."/>
            <person name="de Daruvar A."/>
            <person name="Despons L."/>
            <person name="Fabre E."/>
            <person name="Fairhead C."/>
            <person name="Ferry-Dumazet H."/>
            <person name="Groppi A."/>
            <person name="Hantraye F."/>
            <person name="Hennequin C."/>
            <person name="Jauniaux N."/>
            <person name="Joyet P."/>
            <person name="Kachouri R."/>
            <person name="Kerrest A."/>
            <person name="Koszul R."/>
            <person name="Lemaire M."/>
            <person name="Lesur I."/>
            <person name="Ma L."/>
            <person name="Muller H."/>
            <person name="Nicaud J.M."/>
            <person name="Nikolski M."/>
            <person name="Oztas S."/>
            <person name="Ozier-Kalogeropoulos O."/>
            <person name="Pellenz S."/>
            <person name="Potier S."/>
            <person name="Richard G.F."/>
            <person name="Straub M.L."/>
            <person name="Suleau A."/>
            <person name="Swennene D."/>
            <person name="Tekaia F."/>
            <person name="Wesolowski-Louvel M."/>
            <person name="Westhof E."/>
            <person name="Wirth B."/>
            <person name="Zeniou-Meyer M."/>
            <person name="Zivanovic I."/>
            <person name="Bolotin-Fukuhara M."/>
            <person name="Thierry A."/>
            <person name="Bouchier C."/>
            <person name="Caudron B."/>
            <person name="Scarpelli C."/>
            <person name="Gaillardin C."/>
            <person name="Weissenbach J."/>
            <person name="Wincker P."/>
            <person name="Souciet J.L."/>
        </authorList>
    </citation>
    <scope>NUCLEOTIDE SEQUENCE [LARGE SCALE GENOMIC DNA]</scope>
    <source>
        <strain evidence="2">ATCC 8585 / CBS 2359 / DSM 70799 / NBRC 1267 / NRRL Y-1140 / WM37</strain>
    </source>
</reference>
<dbReference type="PANTHER" id="PTHR12083:SF9">
    <property type="entry name" value="BIFUNCTIONAL POLYNUCLEOTIDE PHOSPHATASE_KINASE"/>
    <property type="match status" value="1"/>
</dbReference>
<dbReference type="OMA" id="YYCGDAG"/>
<name>Q6CPX8_KLULA</name>
<dbReference type="GO" id="GO:0046404">
    <property type="term" value="F:ATP-dependent polydeoxyribonucleotide 5'-hydroxyl-kinase activity"/>
    <property type="evidence" value="ECO:0007669"/>
    <property type="project" value="TreeGrafter"/>
</dbReference>
<dbReference type="InParanoid" id="Q6CPX8"/>
<organism evidence="1 2">
    <name type="scientific">Kluyveromyces lactis (strain ATCC 8585 / CBS 2359 / DSM 70799 / NBRC 1267 / NRRL Y-1140 / WM37)</name>
    <name type="common">Yeast</name>
    <name type="synonym">Candida sphaerica</name>
    <dbReference type="NCBI Taxonomy" id="284590"/>
    <lineage>
        <taxon>Eukaryota</taxon>
        <taxon>Fungi</taxon>
        <taxon>Dikarya</taxon>
        <taxon>Ascomycota</taxon>
        <taxon>Saccharomycotina</taxon>
        <taxon>Saccharomycetes</taxon>
        <taxon>Saccharomycetales</taxon>
        <taxon>Saccharomycetaceae</taxon>
        <taxon>Kluyveromyces</taxon>
    </lineage>
</organism>
<sequence>MSQSTHKLTILPHIIKWVPKDPAPVRKVISFDLDHTVIKPVKGRFSRTSDDWIFMKYGKTEVLAKLSAQMKETPDFHIVFFSNQGGVVSEPRTSKSCVKHVDKICKVLKYISENDSQLCDRIWIYCATKKPASLFGGSKAASTAHANKVVKNIISGQKKRINGTMVTPEMFDNVRKPNRGLFDEFLKDSDEQSDSIELLFYCGDAAGRPNDFSDSDKEFAKILGVPFKVPEEYFI</sequence>
<dbReference type="NCBIfam" id="TIGR01664">
    <property type="entry name" value="DNA-3'-Pase"/>
    <property type="match status" value="1"/>
</dbReference>
<keyword evidence="2" id="KW-1185">Reference proteome</keyword>
<proteinExistence type="predicted"/>
<dbReference type="FunCoup" id="Q6CPX8">
    <property type="interactions" value="9"/>
</dbReference>
<evidence type="ECO:0000313" key="1">
    <source>
        <dbReference type="EMBL" id="CAG99098.1"/>
    </source>
</evidence>
<dbReference type="SUPFAM" id="SSF56784">
    <property type="entry name" value="HAD-like"/>
    <property type="match status" value="1"/>
</dbReference>
<dbReference type="GO" id="GO:0006281">
    <property type="term" value="P:DNA repair"/>
    <property type="evidence" value="ECO:0007669"/>
    <property type="project" value="TreeGrafter"/>
</dbReference>
<gene>
    <name evidence="1" type="ORF">KLLA0_E01387g</name>
</gene>
<dbReference type="GO" id="GO:0003690">
    <property type="term" value="F:double-stranded DNA binding"/>
    <property type="evidence" value="ECO:0007669"/>
    <property type="project" value="TreeGrafter"/>
</dbReference>
<dbReference type="KEGG" id="kla:KLLA0_E01387g"/>
<dbReference type="Gene3D" id="3.40.50.1000">
    <property type="entry name" value="HAD superfamily/HAD-like"/>
    <property type="match status" value="1"/>
</dbReference>
<dbReference type="InterPro" id="IPR023214">
    <property type="entry name" value="HAD_sf"/>
</dbReference>
<protein>
    <submittedName>
        <fullName evidence="1">KLLA0E01387p</fullName>
    </submittedName>
</protein>
<dbReference type="GO" id="GO:0046403">
    <property type="term" value="F:polynucleotide 3'-phosphatase activity"/>
    <property type="evidence" value="ECO:0007669"/>
    <property type="project" value="TreeGrafter"/>
</dbReference>
<dbReference type="eggNOG" id="KOG2134">
    <property type="taxonomic scope" value="Eukaryota"/>
</dbReference>